<evidence type="ECO:0000313" key="7">
    <source>
        <dbReference type="Proteomes" id="UP001500403"/>
    </source>
</evidence>
<name>A0ABP6JKY3_9ACTN</name>
<dbReference type="InterPro" id="IPR020084">
    <property type="entry name" value="NUDIX_hydrolase_CS"/>
</dbReference>
<sequence>MTTIDWDATADSFDQEPDHGLLDPAVRGAWAARMRTWLPQDGPAEVLDLGCGTGSLSLLVAEQGHRVTGIDRSPRMVDLARIKLAGTAEAEVLVGDAFRPPVGERKFDVVMARHVLWLLPDAGAALRHWCSLLRPGGRLLLIEGVWDGVGIPAREVTDALAPLAPHVQYERLSGDPSLWGRTVDDERYAVVARPGRPAPRPRHTEVVDVHLILRRGDEVLLARRAGTGYADGLLNGPSGHVEDGEDVRAAMIREAGEEIGITLAPDDLRVALVMQHRAPGGDPRTGWFFEARYGAGGEPYNREPDKCSELAWHPLSALPADMVAYCRAGLDAYRAGERFVVHWHEDGDSIAYDEKGRSRAIHLPATGTPGTAGAPS</sequence>
<dbReference type="InterPro" id="IPR029063">
    <property type="entry name" value="SAM-dependent_MTases_sf"/>
</dbReference>
<dbReference type="PROSITE" id="PS00893">
    <property type="entry name" value="NUDIX_BOX"/>
    <property type="match status" value="1"/>
</dbReference>
<gene>
    <name evidence="6" type="ORF">GCM10010446_17780</name>
</gene>
<dbReference type="PANTHER" id="PTHR43464">
    <property type="entry name" value="METHYLTRANSFERASE"/>
    <property type="match status" value="1"/>
</dbReference>
<keyword evidence="2" id="KW-0808">Transferase</keyword>
<reference evidence="7" key="1">
    <citation type="journal article" date="2019" name="Int. J. Syst. Evol. Microbiol.">
        <title>The Global Catalogue of Microorganisms (GCM) 10K type strain sequencing project: providing services to taxonomists for standard genome sequencing and annotation.</title>
        <authorList>
            <consortium name="The Broad Institute Genomics Platform"/>
            <consortium name="The Broad Institute Genome Sequencing Center for Infectious Disease"/>
            <person name="Wu L."/>
            <person name="Ma J."/>
        </authorList>
    </citation>
    <scope>NUCLEOTIDE SEQUENCE [LARGE SCALE GENOMIC DNA]</scope>
    <source>
        <strain evidence="7">JCM 9088</strain>
    </source>
</reference>
<evidence type="ECO:0000259" key="5">
    <source>
        <dbReference type="PROSITE" id="PS51462"/>
    </source>
</evidence>
<keyword evidence="1" id="KW-0489">Methyltransferase</keyword>
<keyword evidence="7" id="KW-1185">Reference proteome</keyword>
<accession>A0ABP6JKY3</accession>
<dbReference type="CDD" id="cd04683">
    <property type="entry name" value="NUDIX_Hydrolase"/>
    <property type="match status" value="1"/>
</dbReference>
<proteinExistence type="predicted"/>
<evidence type="ECO:0000256" key="2">
    <source>
        <dbReference type="ARBA" id="ARBA00022679"/>
    </source>
</evidence>
<dbReference type="Proteomes" id="UP001500403">
    <property type="component" value="Unassembled WGS sequence"/>
</dbReference>
<dbReference type="PANTHER" id="PTHR43464:SF19">
    <property type="entry name" value="UBIQUINONE BIOSYNTHESIS O-METHYLTRANSFERASE, MITOCHONDRIAL"/>
    <property type="match status" value="1"/>
</dbReference>
<dbReference type="InterPro" id="IPR013216">
    <property type="entry name" value="Methyltransf_11"/>
</dbReference>
<dbReference type="SUPFAM" id="SSF55811">
    <property type="entry name" value="Nudix"/>
    <property type="match status" value="1"/>
</dbReference>
<organism evidence="6 7">
    <name type="scientific">Streptomyces enissocaesilis</name>
    <dbReference type="NCBI Taxonomy" id="332589"/>
    <lineage>
        <taxon>Bacteria</taxon>
        <taxon>Bacillati</taxon>
        <taxon>Actinomycetota</taxon>
        <taxon>Actinomycetes</taxon>
        <taxon>Kitasatosporales</taxon>
        <taxon>Streptomycetaceae</taxon>
        <taxon>Streptomyces</taxon>
        <taxon>Streptomyces rochei group</taxon>
    </lineage>
</organism>
<keyword evidence="3" id="KW-0949">S-adenosyl-L-methionine</keyword>
<dbReference type="InterPro" id="IPR015797">
    <property type="entry name" value="NUDIX_hydrolase-like_dom_sf"/>
</dbReference>
<evidence type="ECO:0000256" key="3">
    <source>
        <dbReference type="ARBA" id="ARBA00022691"/>
    </source>
</evidence>
<dbReference type="CDD" id="cd02440">
    <property type="entry name" value="AdoMet_MTases"/>
    <property type="match status" value="1"/>
</dbReference>
<evidence type="ECO:0000313" key="6">
    <source>
        <dbReference type="EMBL" id="GAA2933440.1"/>
    </source>
</evidence>
<dbReference type="Gene3D" id="3.40.50.150">
    <property type="entry name" value="Vaccinia Virus protein VP39"/>
    <property type="match status" value="1"/>
</dbReference>
<dbReference type="RefSeq" id="WP_344493163.1">
    <property type="nucleotide sequence ID" value="NZ_BAAAUD010000018.1"/>
</dbReference>
<dbReference type="Gene3D" id="3.90.79.10">
    <property type="entry name" value="Nucleoside Triphosphate Pyrophosphohydrolase"/>
    <property type="match status" value="1"/>
</dbReference>
<feature type="domain" description="Nudix hydrolase" evidence="5">
    <location>
        <begin position="202"/>
        <end position="335"/>
    </location>
</feature>
<keyword evidence="4" id="KW-0378">Hydrolase</keyword>
<dbReference type="SUPFAM" id="SSF53335">
    <property type="entry name" value="S-adenosyl-L-methionine-dependent methyltransferases"/>
    <property type="match status" value="1"/>
</dbReference>
<comment type="caution">
    <text evidence="6">The sequence shown here is derived from an EMBL/GenBank/DDBJ whole genome shotgun (WGS) entry which is preliminary data.</text>
</comment>
<dbReference type="InterPro" id="IPR000086">
    <property type="entry name" value="NUDIX_hydrolase_dom"/>
</dbReference>
<evidence type="ECO:0000256" key="4">
    <source>
        <dbReference type="ARBA" id="ARBA00022801"/>
    </source>
</evidence>
<dbReference type="Pfam" id="PF08241">
    <property type="entry name" value="Methyltransf_11"/>
    <property type="match status" value="1"/>
</dbReference>
<evidence type="ECO:0000256" key="1">
    <source>
        <dbReference type="ARBA" id="ARBA00022603"/>
    </source>
</evidence>
<dbReference type="EMBL" id="BAAAUD010000018">
    <property type="protein sequence ID" value="GAA2933440.1"/>
    <property type="molecule type" value="Genomic_DNA"/>
</dbReference>
<dbReference type="PROSITE" id="PS51462">
    <property type="entry name" value="NUDIX"/>
    <property type="match status" value="1"/>
</dbReference>
<dbReference type="Pfam" id="PF00293">
    <property type="entry name" value="NUDIX"/>
    <property type="match status" value="1"/>
</dbReference>
<protein>
    <recommendedName>
        <fullName evidence="5">Nudix hydrolase domain-containing protein</fullName>
    </recommendedName>
</protein>